<accession>A0A066X7I6</accession>
<dbReference type="AlphaFoldDB" id="A0A066X7I6"/>
<dbReference type="EMBL" id="JMSE01001365">
    <property type="protein sequence ID" value="KDN61995.1"/>
    <property type="molecule type" value="Genomic_DNA"/>
</dbReference>
<gene>
    <name evidence="2" type="ORF">CSUB01_09681</name>
</gene>
<feature type="signal peptide" evidence="1">
    <location>
        <begin position="1"/>
        <end position="19"/>
    </location>
</feature>
<evidence type="ECO:0000313" key="2">
    <source>
        <dbReference type="EMBL" id="KDN61995.1"/>
    </source>
</evidence>
<keyword evidence="3" id="KW-1185">Reference proteome</keyword>
<feature type="chain" id="PRO_5001629908" description="Metal tolerance protein 3" evidence="1">
    <location>
        <begin position="20"/>
        <end position="167"/>
    </location>
</feature>
<evidence type="ECO:0000313" key="3">
    <source>
        <dbReference type="Proteomes" id="UP000027238"/>
    </source>
</evidence>
<reference evidence="3" key="1">
    <citation type="journal article" date="2014" name="Genome Announc.">
        <title>Draft genome sequence of Colletotrichum sublineola, a destructive pathogen of cultivated sorghum.</title>
        <authorList>
            <person name="Baroncelli R."/>
            <person name="Sanz-Martin J.M."/>
            <person name="Rech G.E."/>
            <person name="Sukno S.A."/>
            <person name="Thon M.R."/>
        </authorList>
    </citation>
    <scope>NUCLEOTIDE SEQUENCE [LARGE SCALE GENOMIC DNA]</scope>
    <source>
        <strain evidence="3">TX430BB</strain>
    </source>
</reference>
<comment type="caution">
    <text evidence="2">The sequence shown here is derived from an EMBL/GenBank/DDBJ whole genome shotgun (WGS) entry which is preliminary data.</text>
</comment>
<dbReference type="HOGENOM" id="CLU_139877_0_0_1"/>
<sequence>MHVFGFAQALLAISVFANAAFSKAIESPPAGGPAVVVVRQTAPPPAQSLIMSCGDYSRIANLSIVGSNSTYRATFFAISPVGTQYNAEVLDTAIAKLPTVIMDRALNEACGNLTALAIQEAANNFTVRTVLQFSNIPVPEPLDTGTNIIFCCAAALIFMGGTWLSMP</sequence>
<dbReference type="eggNOG" id="ENOG502STNH">
    <property type="taxonomic scope" value="Eukaryota"/>
</dbReference>
<organism evidence="2 3">
    <name type="scientific">Colletotrichum sublineola</name>
    <name type="common">Sorghum anthracnose fungus</name>
    <dbReference type="NCBI Taxonomy" id="1173701"/>
    <lineage>
        <taxon>Eukaryota</taxon>
        <taxon>Fungi</taxon>
        <taxon>Dikarya</taxon>
        <taxon>Ascomycota</taxon>
        <taxon>Pezizomycotina</taxon>
        <taxon>Sordariomycetes</taxon>
        <taxon>Hypocreomycetidae</taxon>
        <taxon>Glomerellales</taxon>
        <taxon>Glomerellaceae</taxon>
        <taxon>Colletotrichum</taxon>
        <taxon>Colletotrichum graminicola species complex</taxon>
    </lineage>
</organism>
<dbReference type="Proteomes" id="UP000027238">
    <property type="component" value="Unassembled WGS sequence"/>
</dbReference>
<evidence type="ECO:0000256" key="1">
    <source>
        <dbReference type="SAM" id="SignalP"/>
    </source>
</evidence>
<evidence type="ECO:0008006" key="4">
    <source>
        <dbReference type="Google" id="ProtNLM"/>
    </source>
</evidence>
<name>A0A066X7I6_COLSU</name>
<proteinExistence type="predicted"/>
<protein>
    <recommendedName>
        <fullName evidence="4">Metal tolerance protein 3</fullName>
    </recommendedName>
</protein>
<dbReference type="OMA" id="VLQFTTE"/>
<dbReference type="OrthoDB" id="3438213at2759"/>
<keyword evidence="1" id="KW-0732">Signal</keyword>